<protein>
    <submittedName>
        <fullName evidence="6">Cobalt chelatase</fullName>
    </submittedName>
</protein>
<feature type="region of interest" description="Disordered" evidence="4">
    <location>
        <begin position="329"/>
        <end position="425"/>
    </location>
</feature>
<comment type="caution">
    <text evidence="6">The sequence shown here is derived from an EMBL/GenBank/DDBJ whole genome shotgun (WGS) entry which is preliminary data.</text>
</comment>
<comment type="similarity">
    <text evidence="1">Belongs to the Mg-chelatase subunits D/I family.</text>
</comment>
<accession>A0A2A2H4L9</accession>
<dbReference type="Pfam" id="PF13519">
    <property type="entry name" value="VWA_2"/>
    <property type="match status" value="1"/>
</dbReference>
<dbReference type="Pfam" id="PF01078">
    <property type="entry name" value="Mg_chelatase"/>
    <property type="match status" value="1"/>
</dbReference>
<evidence type="ECO:0000256" key="2">
    <source>
        <dbReference type="ARBA" id="ARBA00022741"/>
    </source>
</evidence>
<keyword evidence="3" id="KW-0067">ATP-binding</keyword>
<dbReference type="InterPro" id="IPR000523">
    <property type="entry name" value="Mg_chelatse_chII-like_cat_dom"/>
</dbReference>
<dbReference type="OrthoDB" id="25914at2157"/>
<proteinExistence type="inferred from homology"/>
<dbReference type="Gene3D" id="1.10.8.80">
    <property type="entry name" value="Magnesium chelatase subunit I, C-Terminal domain"/>
    <property type="match status" value="1"/>
</dbReference>
<dbReference type="InterPro" id="IPR041628">
    <property type="entry name" value="ChlI/MoxR_AAA_lid"/>
</dbReference>
<dbReference type="Pfam" id="PF17863">
    <property type="entry name" value="AAA_lid_2"/>
    <property type="match status" value="1"/>
</dbReference>
<sequence>MKNLIFPFSAIVGQENVKKALILNAINPGIGGVLIKGDKGTGKTTAVRALADLLPSLKVVKGCPFNCDPDDEESACNTCKSDNAEIEEKKMRVVELPLGSTEDRVVGSINIEKALKEGTRALEPGILAEANRNILYIDEINLLDDNLVDVLLDAAAYGINIVEREGISVSHPSRFILVGTMNPAEGELRPQLSDRIGLHIIVHSIMDIEDRVEIMARREEFERDPTAFKRKFSTSQKEILDDILNARALLKDVKISPELMKIIAHVCVDMGVDGHRADIAILKTSKTIAAYNKHLKVDYNDVEEAVMLVLGERLQKSYDQKKIKQKLEKAISDTEDEQKEDEDQTQEEQDNSEGDSETAENQDEKASDDENQSQEGQNEDDSGLKPETEENQEEVNDEEDQPPEEHGNVNVTPHPTEQPEDPEKEKKGIILKSIEEEGTPVDSDDDEVDIKKLLKMKGKKKNRLYGKRVDSKTQKGKYIKSKIPKNVSNDIAIDATLRAAAIKSNGSINVKNEHIRHKVRKHGAKASIALVVDISGSMFSQRKANKIKGILNQLIEDINHHNDKISVIGFKGQEAEVIIPTTRRASSFKEQVDNIRVGGTTPLAAGLKKGLELLKKEKFKEEFVPMMIVLTDGMPNVGINDRPAEDALKIAADLKENEIHTIIVNFERSVKYGRDMNMELALASGGRYYDLEDIKDTKCVVSQIVEQERSVL</sequence>
<dbReference type="SMART" id="SM00382">
    <property type="entry name" value="AAA"/>
    <property type="match status" value="1"/>
</dbReference>
<dbReference type="SMART" id="SM00327">
    <property type="entry name" value="VWA"/>
    <property type="match status" value="1"/>
</dbReference>
<reference evidence="6 7" key="1">
    <citation type="journal article" date="2017" name="BMC Genomics">
        <title>Genomic analysis of methanogenic archaea reveals a shift towards energy conservation.</title>
        <authorList>
            <person name="Gilmore S.P."/>
            <person name="Henske J.K."/>
            <person name="Sexton J.A."/>
            <person name="Solomon K.V."/>
            <person name="Seppala S."/>
            <person name="Yoo J.I."/>
            <person name="Huyett L.M."/>
            <person name="Pressman A."/>
            <person name="Cogan J.Z."/>
            <person name="Kivenson V."/>
            <person name="Peng X."/>
            <person name="Tan Y."/>
            <person name="Valentine D.L."/>
            <person name="O'Malley M.A."/>
        </authorList>
    </citation>
    <scope>NUCLEOTIDE SEQUENCE [LARGE SCALE GENOMIC DNA]</scope>
    <source>
        <strain evidence="6 7">M.o.H.</strain>
    </source>
</reference>
<dbReference type="PANTHER" id="PTHR35023">
    <property type="entry name" value="CHELATASE-RELATED"/>
    <property type="match status" value="1"/>
</dbReference>
<dbReference type="CDD" id="cd00009">
    <property type="entry name" value="AAA"/>
    <property type="match status" value="1"/>
</dbReference>
<dbReference type="Gene3D" id="3.40.50.410">
    <property type="entry name" value="von Willebrand factor, type A domain"/>
    <property type="match status" value="1"/>
</dbReference>
<dbReference type="SUPFAM" id="SSF52540">
    <property type="entry name" value="P-loop containing nucleoside triphosphate hydrolases"/>
    <property type="match status" value="1"/>
</dbReference>
<dbReference type="SUPFAM" id="SSF53300">
    <property type="entry name" value="vWA-like"/>
    <property type="match status" value="1"/>
</dbReference>
<evidence type="ECO:0000256" key="4">
    <source>
        <dbReference type="SAM" id="MobiDB-lite"/>
    </source>
</evidence>
<dbReference type="InterPro" id="IPR036465">
    <property type="entry name" value="vWFA_dom_sf"/>
</dbReference>
<feature type="compositionally biased region" description="Acidic residues" evidence="4">
    <location>
        <begin position="389"/>
        <end position="402"/>
    </location>
</feature>
<feature type="compositionally biased region" description="Acidic residues" evidence="4">
    <location>
        <begin position="333"/>
        <end position="381"/>
    </location>
</feature>
<evidence type="ECO:0000256" key="3">
    <source>
        <dbReference type="ARBA" id="ARBA00022840"/>
    </source>
</evidence>
<dbReference type="Proteomes" id="UP000217784">
    <property type="component" value="Unassembled WGS sequence"/>
</dbReference>
<dbReference type="InterPro" id="IPR003593">
    <property type="entry name" value="AAA+_ATPase"/>
</dbReference>
<dbReference type="GO" id="GO:0005524">
    <property type="term" value="F:ATP binding"/>
    <property type="evidence" value="ECO:0007669"/>
    <property type="project" value="UniProtKB-KW"/>
</dbReference>
<dbReference type="InterPro" id="IPR002035">
    <property type="entry name" value="VWF_A"/>
</dbReference>
<keyword evidence="2" id="KW-0547">Nucleotide-binding</keyword>
<gene>
    <name evidence="6" type="ORF">ASJ80_05710</name>
</gene>
<dbReference type="InterPro" id="IPR052989">
    <property type="entry name" value="Mg-chelatase_DI-like"/>
</dbReference>
<evidence type="ECO:0000256" key="1">
    <source>
        <dbReference type="ARBA" id="ARBA00005799"/>
    </source>
</evidence>
<evidence type="ECO:0000313" key="7">
    <source>
        <dbReference type="Proteomes" id="UP000217784"/>
    </source>
</evidence>
<dbReference type="AlphaFoldDB" id="A0A2A2H4L9"/>
<feature type="domain" description="VWFA" evidence="5">
    <location>
        <begin position="527"/>
        <end position="704"/>
    </location>
</feature>
<evidence type="ECO:0000313" key="6">
    <source>
        <dbReference type="EMBL" id="PAV04342.1"/>
    </source>
</evidence>
<dbReference type="InterPro" id="IPR027417">
    <property type="entry name" value="P-loop_NTPase"/>
</dbReference>
<organism evidence="6 7">
    <name type="scientific">Methanobacterium bryantii</name>
    <dbReference type="NCBI Taxonomy" id="2161"/>
    <lineage>
        <taxon>Archaea</taxon>
        <taxon>Methanobacteriati</taxon>
        <taxon>Methanobacteriota</taxon>
        <taxon>Methanomada group</taxon>
        <taxon>Methanobacteria</taxon>
        <taxon>Methanobacteriales</taxon>
        <taxon>Methanobacteriaceae</taxon>
        <taxon>Methanobacterium</taxon>
    </lineage>
</organism>
<dbReference type="PROSITE" id="PS50234">
    <property type="entry name" value="VWFA"/>
    <property type="match status" value="1"/>
</dbReference>
<keyword evidence="7" id="KW-1185">Reference proteome</keyword>
<evidence type="ECO:0000259" key="5">
    <source>
        <dbReference type="PROSITE" id="PS50234"/>
    </source>
</evidence>
<dbReference type="EMBL" id="LMVM01000023">
    <property type="protein sequence ID" value="PAV04342.1"/>
    <property type="molecule type" value="Genomic_DNA"/>
</dbReference>
<name>A0A2A2H4L9_METBR</name>
<dbReference type="PANTHER" id="PTHR35023:SF1">
    <property type="entry name" value="MG-PROTOPORPHYRIN IX CHELATASE"/>
    <property type="match status" value="1"/>
</dbReference>
<dbReference type="Gene3D" id="3.40.50.300">
    <property type="entry name" value="P-loop containing nucleotide triphosphate hydrolases"/>
    <property type="match status" value="1"/>
</dbReference>